<evidence type="ECO:0000256" key="1">
    <source>
        <dbReference type="SAM" id="MobiDB-lite"/>
    </source>
</evidence>
<dbReference type="AlphaFoldDB" id="A0A0C3FYA4"/>
<feature type="compositionally biased region" description="Acidic residues" evidence="1">
    <location>
        <begin position="89"/>
        <end position="99"/>
    </location>
</feature>
<evidence type="ECO:0000313" key="3">
    <source>
        <dbReference type="Proteomes" id="UP000054166"/>
    </source>
</evidence>
<proteinExistence type="predicted"/>
<dbReference type="Proteomes" id="UP000054166">
    <property type="component" value="Unassembled WGS sequence"/>
</dbReference>
<dbReference type="EMBL" id="KN832975">
    <property type="protein sequence ID" value="KIM89175.1"/>
    <property type="molecule type" value="Genomic_DNA"/>
</dbReference>
<organism evidence="2 3">
    <name type="scientific">Piloderma croceum (strain F 1598)</name>
    <dbReference type="NCBI Taxonomy" id="765440"/>
    <lineage>
        <taxon>Eukaryota</taxon>
        <taxon>Fungi</taxon>
        <taxon>Dikarya</taxon>
        <taxon>Basidiomycota</taxon>
        <taxon>Agaricomycotina</taxon>
        <taxon>Agaricomycetes</taxon>
        <taxon>Agaricomycetidae</taxon>
        <taxon>Atheliales</taxon>
        <taxon>Atheliaceae</taxon>
        <taxon>Piloderma</taxon>
    </lineage>
</organism>
<dbReference type="HOGENOM" id="CLU_1907454_0_0_1"/>
<feature type="compositionally biased region" description="Low complexity" evidence="1">
    <location>
        <begin position="65"/>
        <end position="75"/>
    </location>
</feature>
<keyword evidence="3" id="KW-1185">Reference proteome</keyword>
<name>A0A0C3FYA4_PILCF</name>
<accession>A0A0C3FYA4</accession>
<gene>
    <name evidence="2" type="ORF">PILCRDRAFT_214633</name>
</gene>
<evidence type="ECO:0000313" key="2">
    <source>
        <dbReference type="EMBL" id="KIM89175.1"/>
    </source>
</evidence>
<sequence>MPSSLELGMEDFDSVYHNIQDSFDSFHEFGTGYIADMSKNQFDTDCHDLSPYLTVPAFDTSLSNISSGPSSYPSSHINTPVNVDPESSAADEDSDMDSDYDVEHLSLSDEKKHIVIGHATYATSNAYVSWLPV</sequence>
<reference evidence="3" key="2">
    <citation type="submission" date="2015-01" db="EMBL/GenBank/DDBJ databases">
        <title>Evolutionary Origins and Diversification of the Mycorrhizal Mutualists.</title>
        <authorList>
            <consortium name="DOE Joint Genome Institute"/>
            <consortium name="Mycorrhizal Genomics Consortium"/>
            <person name="Kohler A."/>
            <person name="Kuo A."/>
            <person name="Nagy L.G."/>
            <person name="Floudas D."/>
            <person name="Copeland A."/>
            <person name="Barry K.W."/>
            <person name="Cichocki N."/>
            <person name="Veneault-Fourrey C."/>
            <person name="LaButti K."/>
            <person name="Lindquist E.A."/>
            <person name="Lipzen A."/>
            <person name="Lundell T."/>
            <person name="Morin E."/>
            <person name="Murat C."/>
            <person name="Riley R."/>
            <person name="Ohm R."/>
            <person name="Sun H."/>
            <person name="Tunlid A."/>
            <person name="Henrissat B."/>
            <person name="Grigoriev I.V."/>
            <person name="Hibbett D.S."/>
            <person name="Martin F."/>
        </authorList>
    </citation>
    <scope>NUCLEOTIDE SEQUENCE [LARGE SCALE GENOMIC DNA]</scope>
    <source>
        <strain evidence="3">F 1598</strain>
    </source>
</reference>
<feature type="region of interest" description="Disordered" evidence="1">
    <location>
        <begin position="65"/>
        <end position="99"/>
    </location>
</feature>
<dbReference type="InParanoid" id="A0A0C3FYA4"/>
<protein>
    <submittedName>
        <fullName evidence="2">Uncharacterized protein</fullName>
    </submittedName>
</protein>
<reference evidence="2 3" key="1">
    <citation type="submission" date="2014-04" db="EMBL/GenBank/DDBJ databases">
        <authorList>
            <consortium name="DOE Joint Genome Institute"/>
            <person name="Kuo A."/>
            <person name="Tarkka M."/>
            <person name="Buscot F."/>
            <person name="Kohler A."/>
            <person name="Nagy L.G."/>
            <person name="Floudas D."/>
            <person name="Copeland A."/>
            <person name="Barry K.W."/>
            <person name="Cichocki N."/>
            <person name="Veneault-Fourrey C."/>
            <person name="LaButti K."/>
            <person name="Lindquist E.A."/>
            <person name="Lipzen A."/>
            <person name="Lundell T."/>
            <person name="Morin E."/>
            <person name="Murat C."/>
            <person name="Sun H."/>
            <person name="Tunlid A."/>
            <person name="Henrissat B."/>
            <person name="Grigoriev I.V."/>
            <person name="Hibbett D.S."/>
            <person name="Martin F."/>
            <person name="Nordberg H.P."/>
            <person name="Cantor M.N."/>
            <person name="Hua S.X."/>
        </authorList>
    </citation>
    <scope>NUCLEOTIDE SEQUENCE [LARGE SCALE GENOMIC DNA]</scope>
    <source>
        <strain evidence="2 3">F 1598</strain>
    </source>
</reference>